<accession>A0ACA9LPS2</accession>
<protein>
    <submittedName>
        <fullName evidence="1">4803_t:CDS:1</fullName>
    </submittedName>
</protein>
<keyword evidence="2" id="KW-1185">Reference proteome</keyword>
<sequence>MPNLDGVSLQPLVIGSIGELGNWKSPTVKLHQNDIDSTYWVSDSVKIRVREEQVFYKYALYQPKKTGRISEFNDWFFGDSTIIMEGDTEHDNRTLLYQGYHYDIWKSNNSKKLYSTNLYKDFKFVDVIYESANPENLKEKIMEFQSLSKSHPDLTARAIDTISIMTLISSSREGYQRIFISFLLGHHIDVAQKKDGSLSRLKLTDRFPSAILLRALREIKPNIIPSNAISLFSLATSALVRHNSSKRGEFDWMKMFAIAPILDPSYTFLPNIEKHEYSKINESKRFYELLKRDVKPYIDKIDKDSTYQTVVETIIKISFFNIESCDFIMNHIIEKEEMNEKVKECINRSINNFIGPDNPCTLEQHFKSLSEDLRIAYFEIERILKQLSTSKNHNLLLLFPEWSKLALDNKPNLDRKIPSLCEEWYCHTISNAPTTQKGKMNIVSFFYKQLSAISFAIEKRPNIHKRLASIIEKKIASLPNDWFLQSTSFVGALEPYIIREFKKVLIKILDPLLSNATDESLIKIISLICDISGPKLYIPNQLCEEILLYILDSVRENSVKSGVLNIDNKDDDTSQLLLIKSSKLWIFLLNASGEVYELLRHQHVKYVCSKITKLVRAIENKSIRIGMLSALFESPNEILIEYFAAGIGDEGSSGNIITKELLESFNERLREHTCIVEQLYSFYHKWCGGAADTQSYLDDLNEKMNALKDLEFAEIVAPGYWSIHREIIEVSQKVHPYKDSKTFFNVFMNSMNEEVQIDVSSVAKAFRDSLLENYQKTCLSYKNWGNIKCSEAWPLWKGITREEVRSEFELMNSDTTWYKQHQKKKDLIKSIESLALIPSSISQLRNLSNVIVQFNVKNVENSWANRMLNTLKNDDMTLGQLPKFFKDLDNHVEKYKEIWPIIKELSSAKEFIGFLLKDLIGKDLTNLINAVDDQSDTKLLQENTVAALIEVNKALNPLNKEARASIESFLDCLTEISKKNPSLPTNINSCSSHNLALQNMYRNVAKRGEVTKERIKNAATIGTYTFQHEERTNLCEVLLTYDTTQIDDDNDITPRVKASYNLADLHDLYGRALLIGKSRASTDRINDENNSEDIDTQMNQFIIQVDLVQRIIDVASKLIRLGHFLYQMMHLQARGVNKLQKMLDKLTRDLKTWEEIVNRAQNEHYYLTFFSARQILTFYDYFRKRDESLKETCNNFIRFVNDTAQLPQTQTGIWDAVRKEEDFLPVLRKIGITLRGIFSDIPLRTRTIPEELEPIVADTIFKGHLFVAACNSRFLVPNVILSLFANHRTFPEPWQLLICRNTTTAEEISLFIKRSFIAASNGYEGRLFCIADVELLDFELQYNLVQAIRDFQEKENDYLLALICTREKGTNHHILDQFAENVHVTNGLDAKSMKMLYEEICPDVVCVTSNMSGQGKTEWIKESSFRKGKVPRTLLISDNAYFKTLVRQLADCNLGPAESLHLDITLITNSHEVNFFLFELLTLGIVSNDSDIVHLPKTLIYIEIASTIKQHLLDMLPLTKYLHQQEIEWNMKNLIVPFHVNSPLQVVSYYLDKYARGVLDDENIRFTGDNAISEPLSPERCRQLLEQYFFNDHMDNVHSYRFLEIFVNVLADQLVRFSASSFFQIEQLRIMTKDTNIRSSLLEILISCSKEFATRAIKTKDMQKKNIQAVQNDDTQEIDNARLGDIAQWDDSNHLVVVFLSQMPDSICALYREKNKVPKNVENLLKSQNAELQDYSSMGPTILLERLEQLARRKMNKLTNLPEYALSIENMLKMAMILLRSRANIPVVCCGEAGCGKTSLIRYLSMIMEVNFSALNLHAGIHENDIINFMEEVKGLAQKGETWVFFDEINTCDHIGMLGSLISHRLLNGKLIHPNIRIFAACNPYRLRTKAQSSVGLSAKLYEEKNDLVYR</sequence>
<proteinExistence type="predicted"/>
<reference evidence="1" key="1">
    <citation type="submission" date="2021-06" db="EMBL/GenBank/DDBJ databases">
        <authorList>
            <person name="Kallberg Y."/>
            <person name="Tangrot J."/>
            <person name="Rosling A."/>
        </authorList>
    </citation>
    <scope>NUCLEOTIDE SEQUENCE</scope>
    <source>
        <strain evidence="1">CL356</strain>
    </source>
</reference>
<evidence type="ECO:0000313" key="1">
    <source>
        <dbReference type="EMBL" id="CAG8542187.1"/>
    </source>
</evidence>
<dbReference type="EMBL" id="CAJVPT010007502">
    <property type="protein sequence ID" value="CAG8542187.1"/>
    <property type="molecule type" value="Genomic_DNA"/>
</dbReference>
<evidence type="ECO:0000313" key="2">
    <source>
        <dbReference type="Proteomes" id="UP000789525"/>
    </source>
</evidence>
<organism evidence="1 2">
    <name type="scientific">Acaulospora colombiana</name>
    <dbReference type="NCBI Taxonomy" id="27376"/>
    <lineage>
        <taxon>Eukaryota</taxon>
        <taxon>Fungi</taxon>
        <taxon>Fungi incertae sedis</taxon>
        <taxon>Mucoromycota</taxon>
        <taxon>Glomeromycotina</taxon>
        <taxon>Glomeromycetes</taxon>
        <taxon>Diversisporales</taxon>
        <taxon>Acaulosporaceae</taxon>
        <taxon>Acaulospora</taxon>
    </lineage>
</organism>
<name>A0ACA9LPS2_9GLOM</name>
<feature type="non-terminal residue" evidence="1">
    <location>
        <position position="1911"/>
    </location>
</feature>
<comment type="caution">
    <text evidence="1">The sequence shown here is derived from an EMBL/GenBank/DDBJ whole genome shotgun (WGS) entry which is preliminary data.</text>
</comment>
<gene>
    <name evidence="1" type="ORF">ACOLOM_LOCUS4513</name>
</gene>
<dbReference type="Proteomes" id="UP000789525">
    <property type="component" value="Unassembled WGS sequence"/>
</dbReference>